<keyword evidence="4" id="KW-1185">Reference proteome</keyword>
<gene>
    <name evidence="3" type="ORF">PR048_024721</name>
</gene>
<dbReference type="PANTHER" id="PTHR11439:SF483">
    <property type="entry name" value="PEPTIDE SYNTHASE GLIP-LIKE, PUTATIVE (AFU_ORTHOLOGUE AFUA_3G12920)-RELATED"/>
    <property type="match status" value="1"/>
</dbReference>
<accession>A0ABQ9GPC9</accession>
<name>A0ABQ9GPC9_9NEOP</name>
<proteinExistence type="predicted"/>
<sequence length="461" mass="52411">MKQVLFFSQPKVSGKEGELEEGIHEGDNLAEDKQTSSGRNVKLPSRLQDYELYTAFAFSAEGMPQTYEEAMQDEGWREAINNELKVHRKMEAWQVGELPQGAVAIDSKWVFTLKDYGREKASLVACGFHKPVEAMEFVYAPVYRTPMEHLMLSFAVNNGWPLKQIDVPTAFLNVYLEKEVFLQDPSRNIFLVLHADDALITGEPRKVDELEKEFSVREIKNSTFLDMEISRSHGQIQVTQTKLIRKTLSQYNMQKFKSVATPMELGFQASKESPVNSKVPYRNLVCKLMYLAYTQNLGLTFKRGSSGLVGYCDADWHGDSMDRKSVCGFIALYNGNPIVWFSRKQSCVALSTMEAEYVAGVSSAQELSKTAKHIDIRYNFIKDLYTKGVLDVKYVPTSENIADIFTKSLCKDAFRYFRDIILNRLDLCFTAFGVAPLVFVHGSMNTEEYCNILDNEMVPTL</sequence>
<feature type="region of interest" description="Disordered" evidence="1">
    <location>
        <begin position="12"/>
        <end position="40"/>
    </location>
</feature>
<evidence type="ECO:0000313" key="3">
    <source>
        <dbReference type="EMBL" id="KAJ8873885.1"/>
    </source>
</evidence>
<evidence type="ECO:0000259" key="2">
    <source>
        <dbReference type="Pfam" id="PF07727"/>
    </source>
</evidence>
<feature type="compositionally biased region" description="Basic and acidic residues" evidence="1">
    <location>
        <begin position="13"/>
        <end position="34"/>
    </location>
</feature>
<comment type="caution">
    <text evidence="3">The sequence shown here is derived from an EMBL/GenBank/DDBJ whole genome shotgun (WGS) entry which is preliminary data.</text>
</comment>
<dbReference type="InterPro" id="IPR013103">
    <property type="entry name" value="RVT_2"/>
</dbReference>
<dbReference type="Proteomes" id="UP001159363">
    <property type="component" value="Chromosome 9"/>
</dbReference>
<organism evidence="3 4">
    <name type="scientific">Dryococelus australis</name>
    <dbReference type="NCBI Taxonomy" id="614101"/>
    <lineage>
        <taxon>Eukaryota</taxon>
        <taxon>Metazoa</taxon>
        <taxon>Ecdysozoa</taxon>
        <taxon>Arthropoda</taxon>
        <taxon>Hexapoda</taxon>
        <taxon>Insecta</taxon>
        <taxon>Pterygota</taxon>
        <taxon>Neoptera</taxon>
        <taxon>Polyneoptera</taxon>
        <taxon>Phasmatodea</taxon>
        <taxon>Verophasmatodea</taxon>
        <taxon>Anareolatae</taxon>
        <taxon>Phasmatidae</taxon>
        <taxon>Eurycanthinae</taxon>
        <taxon>Dryococelus</taxon>
    </lineage>
</organism>
<evidence type="ECO:0000313" key="4">
    <source>
        <dbReference type="Proteomes" id="UP001159363"/>
    </source>
</evidence>
<evidence type="ECO:0000256" key="1">
    <source>
        <dbReference type="SAM" id="MobiDB-lite"/>
    </source>
</evidence>
<dbReference type="Pfam" id="PF07727">
    <property type="entry name" value="RVT_2"/>
    <property type="match status" value="1"/>
</dbReference>
<reference evidence="3 4" key="1">
    <citation type="submission" date="2023-02" db="EMBL/GenBank/DDBJ databases">
        <title>LHISI_Scaffold_Assembly.</title>
        <authorList>
            <person name="Stuart O.P."/>
            <person name="Cleave R."/>
            <person name="Magrath M.J.L."/>
            <person name="Mikheyev A.S."/>
        </authorList>
    </citation>
    <scope>NUCLEOTIDE SEQUENCE [LARGE SCALE GENOMIC DNA]</scope>
    <source>
        <strain evidence="3">Daus_M_001</strain>
        <tissue evidence="3">Leg muscle</tissue>
    </source>
</reference>
<dbReference type="EMBL" id="JARBHB010000010">
    <property type="protein sequence ID" value="KAJ8873885.1"/>
    <property type="molecule type" value="Genomic_DNA"/>
</dbReference>
<dbReference type="PANTHER" id="PTHR11439">
    <property type="entry name" value="GAG-POL-RELATED RETROTRANSPOSON"/>
    <property type="match status" value="1"/>
</dbReference>
<feature type="domain" description="Reverse transcriptase Ty1/copia-type" evidence="2">
    <location>
        <begin position="91"/>
        <end position="186"/>
    </location>
</feature>
<protein>
    <recommendedName>
        <fullName evidence="2">Reverse transcriptase Ty1/copia-type domain-containing protein</fullName>
    </recommendedName>
</protein>
<dbReference type="CDD" id="cd09272">
    <property type="entry name" value="RNase_HI_RT_Ty1"/>
    <property type="match status" value="1"/>
</dbReference>